<keyword evidence="2" id="KW-1185">Reference proteome</keyword>
<evidence type="ECO:0008006" key="3">
    <source>
        <dbReference type="Google" id="ProtNLM"/>
    </source>
</evidence>
<comment type="caution">
    <text evidence="1">The sequence shown here is derived from an EMBL/GenBank/DDBJ whole genome shotgun (WGS) entry which is preliminary data.</text>
</comment>
<proteinExistence type="predicted"/>
<dbReference type="RefSeq" id="WP_071503553.1">
    <property type="nucleotide sequence ID" value="NZ_MORL01000005.1"/>
</dbReference>
<name>A0A1S2VK07_9BACT</name>
<dbReference type="AlphaFoldDB" id="A0A1S2VK07"/>
<reference evidence="1 2" key="1">
    <citation type="submission" date="2016-10" db="EMBL/GenBank/DDBJ databases">
        <title>Arsenicibacter rosenii gen. nov., sp. nov., an efficient arsenic-methylating bacterium isolated from an arsenic-contaminated paddy soil.</title>
        <authorList>
            <person name="Huang K."/>
        </authorList>
    </citation>
    <scope>NUCLEOTIDE SEQUENCE [LARGE SCALE GENOMIC DNA]</scope>
    <source>
        <strain evidence="1 2">SM-1</strain>
    </source>
</reference>
<dbReference type="EMBL" id="MORL01000005">
    <property type="protein sequence ID" value="OIN59101.1"/>
    <property type="molecule type" value="Genomic_DNA"/>
</dbReference>
<accession>A0A1S2VK07</accession>
<dbReference type="SUPFAM" id="SSF46689">
    <property type="entry name" value="Homeodomain-like"/>
    <property type="match status" value="1"/>
</dbReference>
<sequence length="128" mass="14397">MDKIGKTMRKIELLRLAEEMRSVTDACKVMGYSRPSYYRFKKLFDKGGSEALAESTRRKAIVKNRVDASIEKAVLSLSLDFPSFGPKRISKELQKMGIIVSATGVRGIWLRNQIATISQRKAAQTKIS</sequence>
<protein>
    <recommendedName>
        <fullName evidence="3">IS481 family transposase</fullName>
    </recommendedName>
</protein>
<gene>
    <name evidence="1" type="ORF">BLX24_12920</name>
</gene>
<organism evidence="1 2">
    <name type="scientific">Arsenicibacter rosenii</name>
    <dbReference type="NCBI Taxonomy" id="1750698"/>
    <lineage>
        <taxon>Bacteria</taxon>
        <taxon>Pseudomonadati</taxon>
        <taxon>Bacteroidota</taxon>
        <taxon>Cytophagia</taxon>
        <taxon>Cytophagales</taxon>
        <taxon>Spirosomataceae</taxon>
        <taxon>Arsenicibacter</taxon>
    </lineage>
</organism>
<dbReference type="OrthoDB" id="930609at2"/>
<evidence type="ECO:0000313" key="1">
    <source>
        <dbReference type="EMBL" id="OIN59101.1"/>
    </source>
</evidence>
<dbReference type="Proteomes" id="UP000181790">
    <property type="component" value="Unassembled WGS sequence"/>
</dbReference>
<dbReference type="InterPro" id="IPR009057">
    <property type="entry name" value="Homeodomain-like_sf"/>
</dbReference>
<evidence type="ECO:0000313" key="2">
    <source>
        <dbReference type="Proteomes" id="UP000181790"/>
    </source>
</evidence>
<dbReference type="Pfam" id="PF13551">
    <property type="entry name" value="HTH_29"/>
    <property type="match status" value="1"/>
</dbReference>